<accession>S6D461</accession>
<dbReference type="Proteomes" id="UP000015381">
    <property type="component" value="Chromosome I"/>
</dbReference>
<reference evidence="2 3" key="1">
    <citation type="journal article" date="2014" name="Environ. Microbiol.">
        <title>Halorhabdus tiamatea: proteogenomics and glycosidase activity measurements identify the first cultivated euryarchaeon from a deep-sea anoxic brine lake as potential polysaccharide degrader.</title>
        <authorList>
            <person name="Werner J."/>
            <person name="Ferrer M."/>
            <person name="Michel G."/>
            <person name="Mann A.J."/>
            <person name="Huang S."/>
            <person name="Juarez S."/>
            <person name="Ciordia S."/>
            <person name="Albar J.P."/>
            <person name="Alcaide M."/>
            <person name="La Cono V."/>
            <person name="Yakimov M.M."/>
            <person name="Antunes A."/>
            <person name="Taborda M."/>
            <person name="Da Costa M.S."/>
            <person name="Amann R.I."/>
            <person name="Gloeckner F.O."/>
            <person name="Golyshina O.V."/>
            <person name="Golyshin P.N."/>
            <person name="Teeling H."/>
        </authorList>
    </citation>
    <scope>NUCLEOTIDE SEQUENCE [LARGE SCALE GENOMIC DNA]</scope>
    <source>
        <strain evidence="3">SARL4B</strain>
    </source>
</reference>
<dbReference type="AlphaFoldDB" id="S6D461"/>
<dbReference type="EMBL" id="HF571520">
    <property type="protein sequence ID" value="CCQ34840.1"/>
    <property type="molecule type" value="Genomic_DNA"/>
</dbReference>
<proteinExistence type="predicted"/>
<evidence type="ECO:0000313" key="3">
    <source>
        <dbReference type="Proteomes" id="UP000015381"/>
    </source>
</evidence>
<sequence length="53" mass="6216">MTQTKRYTFYWQISTNGPELLRVSDFDGTDVTASVDPPEDMYERLRQNTGRDI</sequence>
<feature type="compositionally biased region" description="Basic and acidic residues" evidence="1">
    <location>
        <begin position="41"/>
        <end position="53"/>
    </location>
</feature>
<evidence type="ECO:0000313" key="2">
    <source>
        <dbReference type="EMBL" id="CCQ34840.1"/>
    </source>
</evidence>
<keyword evidence="3" id="KW-1185">Reference proteome</keyword>
<gene>
    <name evidence="2" type="ORF">HTIA_2736</name>
</gene>
<organism evidence="2 3">
    <name type="scientific">Halorhabdus tiamatea SARL4B</name>
    <dbReference type="NCBI Taxonomy" id="1033806"/>
    <lineage>
        <taxon>Archaea</taxon>
        <taxon>Methanobacteriati</taxon>
        <taxon>Methanobacteriota</taxon>
        <taxon>Stenosarchaea group</taxon>
        <taxon>Halobacteria</taxon>
        <taxon>Halobacteriales</taxon>
        <taxon>Haloarculaceae</taxon>
        <taxon>Halorhabdus</taxon>
    </lineage>
</organism>
<dbReference type="HOGENOM" id="CLU_3057033_0_0_2"/>
<name>S6D461_9EURY</name>
<dbReference type="KEGG" id="hti:HTIA_2736"/>
<protein>
    <submittedName>
        <fullName evidence="2">Uncharacterized protein</fullName>
    </submittedName>
</protein>
<evidence type="ECO:0000256" key="1">
    <source>
        <dbReference type="SAM" id="MobiDB-lite"/>
    </source>
</evidence>
<feature type="region of interest" description="Disordered" evidence="1">
    <location>
        <begin position="30"/>
        <end position="53"/>
    </location>
</feature>